<dbReference type="Gene3D" id="1.20.1270.10">
    <property type="match status" value="1"/>
</dbReference>
<keyword evidence="3" id="KW-1185">Reference proteome</keyword>
<dbReference type="RefSeq" id="XP_002902007.1">
    <property type="nucleotide sequence ID" value="XM_002901961.1"/>
</dbReference>
<dbReference type="VEuPathDB" id="FungiDB:PITG_11248"/>
<dbReference type="Proteomes" id="UP000006643">
    <property type="component" value="Unassembled WGS sequence"/>
</dbReference>
<feature type="compositionally biased region" description="Low complexity" evidence="1">
    <location>
        <begin position="55"/>
        <end position="70"/>
    </location>
</feature>
<dbReference type="InParanoid" id="D0NGJ6"/>
<dbReference type="OrthoDB" id="2401965at2759"/>
<organism evidence="2 3">
    <name type="scientific">Phytophthora infestans (strain T30-4)</name>
    <name type="common">Potato late blight agent</name>
    <dbReference type="NCBI Taxonomy" id="403677"/>
    <lineage>
        <taxon>Eukaryota</taxon>
        <taxon>Sar</taxon>
        <taxon>Stramenopiles</taxon>
        <taxon>Oomycota</taxon>
        <taxon>Peronosporomycetes</taxon>
        <taxon>Peronosporales</taxon>
        <taxon>Peronosporaceae</taxon>
        <taxon>Phytophthora</taxon>
    </lineage>
</organism>
<dbReference type="KEGG" id="pif:PITG_11248"/>
<proteinExistence type="predicted"/>
<dbReference type="InterPro" id="IPR029048">
    <property type="entry name" value="HSP70_C_sf"/>
</dbReference>
<dbReference type="SUPFAM" id="SSF100934">
    <property type="entry name" value="Heat shock protein 70kD (HSP70), C-terminal subdomain"/>
    <property type="match status" value="1"/>
</dbReference>
<dbReference type="AlphaFoldDB" id="D0NGJ6"/>
<accession>D0NGJ6</accession>
<evidence type="ECO:0000313" key="3">
    <source>
        <dbReference type="Proteomes" id="UP000006643"/>
    </source>
</evidence>
<dbReference type="STRING" id="403677.D0NGJ6"/>
<dbReference type="HOGENOM" id="CLU_2215106_0_0_1"/>
<gene>
    <name evidence="2" type="ORF">PITG_11248</name>
</gene>
<dbReference type="EMBL" id="DS028136">
    <property type="protein sequence ID" value="EEY57397.1"/>
    <property type="molecule type" value="Genomic_DNA"/>
</dbReference>
<feature type="region of interest" description="Disordered" evidence="1">
    <location>
        <begin position="50"/>
        <end position="89"/>
    </location>
</feature>
<name>D0NGJ6_PHYIT</name>
<dbReference type="GeneID" id="9476401"/>
<protein>
    <submittedName>
        <fullName evidence="2">Uncharacterized protein</fullName>
    </submittedName>
</protein>
<evidence type="ECO:0000313" key="2">
    <source>
        <dbReference type="EMBL" id="EEY57397.1"/>
    </source>
</evidence>
<sequence length="107" mass="11295">MKSPERAHFNSADTIISLLTSEKEYESKQKELESVANPVLQKVYASAGGAGGAMLDGMPGDMPGAGTGADSRSSGAEQGPKIEEVDEVVTSDSMWKKCMSLDMPRLA</sequence>
<reference evidence="3" key="1">
    <citation type="journal article" date="2009" name="Nature">
        <title>Genome sequence and analysis of the Irish potato famine pathogen Phytophthora infestans.</title>
        <authorList>
            <consortium name="The Broad Institute Genome Sequencing Platform"/>
            <person name="Haas B.J."/>
            <person name="Kamoun S."/>
            <person name="Zody M.C."/>
            <person name="Jiang R.H."/>
            <person name="Handsaker R.E."/>
            <person name="Cano L.M."/>
            <person name="Grabherr M."/>
            <person name="Kodira C.D."/>
            <person name="Raffaele S."/>
            <person name="Torto-Alalibo T."/>
            <person name="Bozkurt T.O."/>
            <person name="Ah-Fong A.M."/>
            <person name="Alvarado L."/>
            <person name="Anderson V.L."/>
            <person name="Armstrong M.R."/>
            <person name="Avrova A."/>
            <person name="Baxter L."/>
            <person name="Beynon J."/>
            <person name="Boevink P.C."/>
            <person name="Bollmann S.R."/>
            <person name="Bos J.I."/>
            <person name="Bulone V."/>
            <person name="Cai G."/>
            <person name="Cakir C."/>
            <person name="Carrington J.C."/>
            <person name="Chawner M."/>
            <person name="Conti L."/>
            <person name="Costanzo S."/>
            <person name="Ewan R."/>
            <person name="Fahlgren N."/>
            <person name="Fischbach M.A."/>
            <person name="Fugelstad J."/>
            <person name="Gilroy E.M."/>
            <person name="Gnerre S."/>
            <person name="Green P.J."/>
            <person name="Grenville-Briggs L.J."/>
            <person name="Griffith J."/>
            <person name="Grunwald N.J."/>
            <person name="Horn K."/>
            <person name="Horner N.R."/>
            <person name="Hu C.H."/>
            <person name="Huitema E."/>
            <person name="Jeong D.H."/>
            <person name="Jones A.M."/>
            <person name="Jones J.D."/>
            <person name="Jones R.W."/>
            <person name="Karlsson E.K."/>
            <person name="Kunjeti S.G."/>
            <person name="Lamour K."/>
            <person name="Liu Z."/>
            <person name="Ma L."/>
            <person name="Maclean D."/>
            <person name="Chibucos M.C."/>
            <person name="McDonald H."/>
            <person name="McWalters J."/>
            <person name="Meijer H.J."/>
            <person name="Morgan W."/>
            <person name="Morris P.F."/>
            <person name="Munro C.A."/>
            <person name="O'Neill K."/>
            <person name="Ospina-Giraldo M."/>
            <person name="Pinzon A."/>
            <person name="Pritchard L."/>
            <person name="Ramsahoye B."/>
            <person name="Ren Q."/>
            <person name="Restrepo S."/>
            <person name="Roy S."/>
            <person name="Sadanandom A."/>
            <person name="Savidor A."/>
            <person name="Schornack S."/>
            <person name="Schwartz D.C."/>
            <person name="Schumann U.D."/>
            <person name="Schwessinger B."/>
            <person name="Seyer L."/>
            <person name="Sharpe T."/>
            <person name="Silvar C."/>
            <person name="Song J."/>
            <person name="Studholme D.J."/>
            <person name="Sykes S."/>
            <person name="Thines M."/>
            <person name="van de Vondervoort P.J."/>
            <person name="Phuntumart V."/>
            <person name="Wawra S."/>
            <person name="Weide R."/>
            <person name="Win J."/>
            <person name="Young C."/>
            <person name="Zhou S."/>
            <person name="Fry W."/>
            <person name="Meyers B.C."/>
            <person name="van West P."/>
            <person name="Ristaino J."/>
            <person name="Govers F."/>
            <person name="Birch P.R."/>
            <person name="Whisson S.C."/>
            <person name="Judelson H.S."/>
            <person name="Nusbaum C."/>
        </authorList>
    </citation>
    <scope>NUCLEOTIDE SEQUENCE [LARGE SCALE GENOMIC DNA]</scope>
    <source>
        <strain evidence="3">T30-4</strain>
    </source>
</reference>
<evidence type="ECO:0000256" key="1">
    <source>
        <dbReference type="SAM" id="MobiDB-lite"/>
    </source>
</evidence>